<dbReference type="SUPFAM" id="SSF48230">
    <property type="entry name" value="Chondroitin AC/alginate lyase"/>
    <property type="match status" value="1"/>
</dbReference>
<evidence type="ECO:0000313" key="10">
    <source>
        <dbReference type="Proteomes" id="UP000182130"/>
    </source>
</evidence>
<dbReference type="PANTHER" id="PTHR38481:SF1">
    <property type="entry name" value="HYALURONATE LYASE"/>
    <property type="match status" value="1"/>
</dbReference>
<keyword evidence="3 9" id="KW-0456">Lyase</keyword>
<dbReference type="Pfam" id="PF08124">
    <property type="entry name" value="Lyase_8_N"/>
    <property type="match status" value="1"/>
</dbReference>
<evidence type="ECO:0000256" key="4">
    <source>
        <dbReference type="PIRSR" id="PIRSR638970-1"/>
    </source>
</evidence>
<gene>
    <name evidence="9" type="ORF">SAMN05216555_11230</name>
</gene>
<dbReference type="GO" id="GO:0030246">
    <property type="term" value="F:carbohydrate binding"/>
    <property type="evidence" value="ECO:0007669"/>
    <property type="project" value="InterPro"/>
</dbReference>
<feature type="domain" description="Polysaccharide lyase family 8 central" evidence="6">
    <location>
        <begin position="364"/>
        <end position="623"/>
    </location>
</feature>
<dbReference type="AlphaFoldDB" id="A0A1G8UKF7"/>
<dbReference type="EMBL" id="FNEI01000012">
    <property type="protein sequence ID" value="SDJ54302.1"/>
    <property type="molecule type" value="Genomic_DNA"/>
</dbReference>
<feature type="region of interest" description="Disordered" evidence="5">
    <location>
        <begin position="448"/>
        <end position="467"/>
    </location>
</feature>
<dbReference type="Gene3D" id="2.60.220.10">
    <property type="entry name" value="Polysaccharide lyase family 8-like, C-terminal"/>
    <property type="match status" value="1"/>
</dbReference>
<evidence type="ECO:0000256" key="1">
    <source>
        <dbReference type="ARBA" id="ARBA00006699"/>
    </source>
</evidence>
<dbReference type="Gene3D" id="1.50.10.100">
    <property type="entry name" value="Chondroitin AC/alginate lyase"/>
    <property type="match status" value="1"/>
</dbReference>
<dbReference type="InterPro" id="IPR003159">
    <property type="entry name" value="Lyase_8_central_dom"/>
</dbReference>
<proteinExistence type="inferred from homology"/>
<dbReference type="Gene3D" id="2.70.98.10">
    <property type="match status" value="1"/>
</dbReference>
<dbReference type="InterPro" id="IPR011013">
    <property type="entry name" value="Gal_mutarotase_sf_dom"/>
</dbReference>
<feature type="domain" description="Polysaccharide lyase family 8 C-terminal" evidence="7">
    <location>
        <begin position="637"/>
        <end position="695"/>
    </location>
</feature>
<protein>
    <submittedName>
        <fullName evidence="9">Hyaluronate lyase</fullName>
    </submittedName>
</protein>
<feature type="active site" evidence="4">
    <location>
        <position position="220"/>
    </location>
</feature>
<dbReference type="SUPFAM" id="SSF49863">
    <property type="entry name" value="Hyaluronate lyase-like, C-terminal domain"/>
    <property type="match status" value="1"/>
</dbReference>
<dbReference type="CDD" id="cd01083">
    <property type="entry name" value="GAG_Lyase"/>
    <property type="match status" value="1"/>
</dbReference>
<dbReference type="GO" id="GO:0005576">
    <property type="term" value="C:extracellular region"/>
    <property type="evidence" value="ECO:0007669"/>
    <property type="project" value="InterPro"/>
</dbReference>
<name>A0A1G8UKF7_9MICC</name>
<dbReference type="Proteomes" id="UP000182130">
    <property type="component" value="Unassembled WGS sequence"/>
</dbReference>
<dbReference type="InterPro" id="IPR008929">
    <property type="entry name" value="Chondroitin_lyas"/>
</dbReference>
<organism evidence="9 10">
    <name type="scientific">Arthrobacter cupressi</name>
    <dbReference type="NCBI Taxonomy" id="1045773"/>
    <lineage>
        <taxon>Bacteria</taxon>
        <taxon>Bacillati</taxon>
        <taxon>Actinomycetota</taxon>
        <taxon>Actinomycetes</taxon>
        <taxon>Micrococcales</taxon>
        <taxon>Micrococcaceae</taxon>
        <taxon>Arthrobacter</taxon>
    </lineage>
</organism>
<evidence type="ECO:0000256" key="5">
    <source>
        <dbReference type="SAM" id="MobiDB-lite"/>
    </source>
</evidence>
<dbReference type="InterPro" id="IPR004103">
    <property type="entry name" value="Lyase_8_C"/>
</dbReference>
<evidence type="ECO:0000256" key="3">
    <source>
        <dbReference type="ARBA" id="ARBA00023239"/>
    </source>
</evidence>
<feature type="active site" evidence="4">
    <location>
        <position position="283"/>
    </location>
</feature>
<dbReference type="RefSeq" id="WP_074590084.1">
    <property type="nucleotide sequence ID" value="NZ_JACCBL010000001.1"/>
</dbReference>
<feature type="domain" description="Polysaccharide lyase 8 N-terminal alpha-helical" evidence="8">
    <location>
        <begin position="5"/>
        <end position="323"/>
    </location>
</feature>
<dbReference type="STRING" id="1045773.SAMN05216555_11230"/>
<dbReference type="PANTHER" id="PTHR38481">
    <property type="entry name" value="HYALURONATE LYASE"/>
    <property type="match status" value="1"/>
</dbReference>
<comment type="similarity">
    <text evidence="1">Belongs to the polysaccharide lyase 8 family.</text>
</comment>
<keyword evidence="10" id="KW-1185">Reference proteome</keyword>
<dbReference type="InterPro" id="IPR014718">
    <property type="entry name" value="GH-type_carb-bd"/>
</dbReference>
<feature type="compositionally biased region" description="Polar residues" evidence="5">
    <location>
        <begin position="454"/>
        <end position="466"/>
    </location>
</feature>
<dbReference type="InterPro" id="IPR011071">
    <property type="entry name" value="Lyase_8-like_C"/>
</dbReference>
<dbReference type="Pfam" id="PF02884">
    <property type="entry name" value="Lyase_8_C"/>
    <property type="match status" value="1"/>
</dbReference>
<accession>A0A1G8UKF7</accession>
<dbReference type="InterPro" id="IPR012970">
    <property type="entry name" value="Lyase_8_alpha_N"/>
</dbReference>
<dbReference type="SUPFAM" id="SSF74650">
    <property type="entry name" value="Galactose mutarotase-like"/>
    <property type="match status" value="1"/>
</dbReference>
<dbReference type="GO" id="GO:0016837">
    <property type="term" value="F:carbon-oxygen lyase activity, acting on polysaccharides"/>
    <property type="evidence" value="ECO:0007669"/>
    <property type="project" value="UniProtKB-ARBA"/>
</dbReference>
<evidence type="ECO:0000256" key="2">
    <source>
        <dbReference type="ARBA" id="ARBA00022729"/>
    </source>
</evidence>
<evidence type="ECO:0000259" key="8">
    <source>
        <dbReference type="Pfam" id="PF08124"/>
    </source>
</evidence>
<evidence type="ECO:0000259" key="7">
    <source>
        <dbReference type="Pfam" id="PF02884"/>
    </source>
</evidence>
<dbReference type="Pfam" id="PF02278">
    <property type="entry name" value="Lyase_8"/>
    <property type="match status" value="1"/>
</dbReference>
<evidence type="ECO:0000259" key="6">
    <source>
        <dbReference type="Pfam" id="PF02278"/>
    </source>
</evidence>
<keyword evidence="2" id="KW-0732">Signal</keyword>
<dbReference type="InterPro" id="IPR038970">
    <property type="entry name" value="Lyase_8"/>
</dbReference>
<evidence type="ECO:0000313" key="9">
    <source>
        <dbReference type="EMBL" id="SDJ54302.1"/>
    </source>
</evidence>
<sequence length="746" mass="82655">MREKWRQILLGSDIAVSGQAQHALWEARDAGVSRLVELARAANDNRVFEDQPLIHESVISSGWTRLQSCAESWASPASRYFRSAELFEILSSSIERFDHLVFKNKNYPSGAWYTWEISIPRAFLNTVILLDMALPEAATRSCMAAIRRYSSSAVFQGGSTGRATSSDGANRVDLGLNDLLFSLITEDRRLLADSLELVQSVWTPVEHGAGFHVDGSFIQHQNVPYNGTYGVAALKVIATLMALVRDTSLALDAKTQSRVMSSVEESYIPFIVNGSMIDAVRGRAISRETETGIVDALDTIDAIIRISLLFPSTRTKRWQRLCKGWLEQLRDREHFTDRARKTSSLVRSKASELPDAIVKETLGHRLFPQMDRVVHREKGWALSLAMTSRRTPWFESGNGENFKGHHTSAGMRYLYRDTVPNNFEDGFWPTANLSGLPGTVVDRTPIPVDPQARNGASTPQNDWTGGSQIGPFAAVGHHLLAPHQIPMSARQSWFFPGGMLISMGSDIESRSGAEVVTTVEHRMVQEWRTDSLIVDGHRLPASNDVSSEAENARWAYSNETGGYLFLDGQPRRFRREMRKGNWRSINTEGSDESLQREFLTIEHPHGKSPTDASYAYALAPAASLSQTMALARKQPIKILRNDRIAQGISYGGFTGINFWAPGAAGAVSSEEPCSLCIVKKGGILQLAVSDPTQTAPVVQVHIAGKRQWQIKSTSRPGTAIQQTRNGIRLLIETKNLRGSSVLVELR</sequence>
<reference evidence="10" key="1">
    <citation type="submission" date="2016-10" db="EMBL/GenBank/DDBJ databases">
        <authorList>
            <person name="Varghese N."/>
            <person name="Submissions S."/>
        </authorList>
    </citation>
    <scope>NUCLEOTIDE SEQUENCE [LARGE SCALE GENOMIC DNA]</scope>
    <source>
        <strain evidence="10">CGMCC 1.10783</strain>
    </source>
</reference>
<dbReference type="GO" id="GO:0005975">
    <property type="term" value="P:carbohydrate metabolic process"/>
    <property type="evidence" value="ECO:0007669"/>
    <property type="project" value="InterPro"/>
</dbReference>
<feature type="active site" evidence="4">
    <location>
        <position position="229"/>
    </location>
</feature>